<evidence type="ECO:0000256" key="2">
    <source>
        <dbReference type="SAM" id="MobiDB-lite"/>
    </source>
</evidence>
<reference evidence="3 4" key="1">
    <citation type="journal article" date="2014" name="Nature">
        <title>The genome of the recently domesticated crop plant sugar beet (Beta vulgaris).</title>
        <authorList>
            <person name="Dohm J.C."/>
            <person name="Minoche A.E."/>
            <person name="Holtgrawe D."/>
            <person name="Capella-Gutierrez S."/>
            <person name="Zakrzewski F."/>
            <person name="Tafer H."/>
            <person name="Rupp O."/>
            <person name="Sorensen T.R."/>
            <person name="Stracke R."/>
            <person name="Reinhardt R."/>
            <person name="Goesmann A."/>
            <person name="Kraft T."/>
            <person name="Schulz B."/>
            <person name="Stadler P.F."/>
            <person name="Schmidt T."/>
            <person name="Gabaldon T."/>
            <person name="Lehrach H."/>
            <person name="Weisshaar B."/>
            <person name="Himmelbauer H."/>
        </authorList>
    </citation>
    <scope>NUCLEOTIDE SEQUENCE [LARGE SCALE GENOMIC DNA]</scope>
    <source>
        <tissue evidence="3">Taproot</tissue>
    </source>
</reference>
<feature type="compositionally biased region" description="Polar residues" evidence="2">
    <location>
        <begin position="120"/>
        <end position="134"/>
    </location>
</feature>
<evidence type="ECO:0000313" key="4">
    <source>
        <dbReference type="Proteomes" id="UP000035740"/>
    </source>
</evidence>
<dbReference type="GO" id="GO:0005634">
    <property type="term" value="C:nucleus"/>
    <property type="evidence" value="ECO:0007669"/>
    <property type="project" value="UniProtKB-SubCell"/>
</dbReference>
<dbReference type="Gramene" id="KMS97834">
    <property type="protein sequence ID" value="KMS97834"/>
    <property type="gene ID" value="BVRB_5g123280"/>
</dbReference>
<feature type="region of interest" description="Disordered" evidence="2">
    <location>
        <begin position="105"/>
        <end position="183"/>
    </location>
</feature>
<sequence>MEFRGIMCSHVVRVYHEEDVTCVPEKYILSRWRKDIIRDYTKITVPYYTVDNNPKAKRYLDLHKEFEEISSIATVDDKLYIMFLESLRAAKEQVKASAKQCEGPNTVTTIGKVYGRHPPQSKTDVQRNDANNSELHQEKVKDPKDRRQRGKEPTHRKGYIYEQQPRKNNPQYETGETSYVQGQ</sequence>
<comment type="subcellular location">
    <subcellularLocation>
        <location evidence="1">Nucleus</location>
    </subcellularLocation>
</comment>
<keyword evidence="1" id="KW-0539">Nucleus</keyword>
<keyword evidence="4" id="KW-1185">Reference proteome</keyword>
<dbReference type="PANTHER" id="PTHR31669:SF283">
    <property type="entry name" value="PROTEIN FAR1-RELATED SEQUENCE"/>
    <property type="match status" value="1"/>
</dbReference>
<evidence type="ECO:0000256" key="1">
    <source>
        <dbReference type="RuleBase" id="RU367018"/>
    </source>
</evidence>
<dbReference type="GO" id="GO:0006355">
    <property type="term" value="P:regulation of DNA-templated transcription"/>
    <property type="evidence" value="ECO:0007669"/>
    <property type="project" value="UniProtKB-UniRule"/>
</dbReference>
<feature type="compositionally biased region" description="Polar residues" evidence="2">
    <location>
        <begin position="166"/>
        <end position="183"/>
    </location>
</feature>
<accession>A0A0J8B946</accession>
<proteinExistence type="inferred from homology"/>
<comment type="similarity">
    <text evidence="1">Belongs to the FHY3/FAR1 family.</text>
</comment>
<protein>
    <recommendedName>
        <fullName evidence="1">Protein FAR1-RELATED SEQUENCE</fullName>
    </recommendedName>
</protein>
<dbReference type="GO" id="GO:0008270">
    <property type="term" value="F:zinc ion binding"/>
    <property type="evidence" value="ECO:0007669"/>
    <property type="project" value="UniProtKB-UniRule"/>
</dbReference>
<dbReference type="PANTHER" id="PTHR31669">
    <property type="entry name" value="PROTEIN FAR1-RELATED SEQUENCE 10-RELATED"/>
    <property type="match status" value="1"/>
</dbReference>
<organism evidence="3 4">
    <name type="scientific">Beta vulgaris subsp. vulgaris</name>
    <name type="common">Beet</name>
    <dbReference type="NCBI Taxonomy" id="3555"/>
    <lineage>
        <taxon>Eukaryota</taxon>
        <taxon>Viridiplantae</taxon>
        <taxon>Streptophyta</taxon>
        <taxon>Embryophyta</taxon>
        <taxon>Tracheophyta</taxon>
        <taxon>Spermatophyta</taxon>
        <taxon>Magnoliopsida</taxon>
        <taxon>eudicotyledons</taxon>
        <taxon>Gunneridae</taxon>
        <taxon>Pentapetalae</taxon>
        <taxon>Caryophyllales</taxon>
        <taxon>Chenopodiaceae</taxon>
        <taxon>Betoideae</taxon>
        <taxon>Beta</taxon>
    </lineage>
</organism>
<gene>
    <name evidence="3" type="ORF">BVRB_5g123280</name>
</gene>
<dbReference type="Proteomes" id="UP000035740">
    <property type="component" value="Unassembled WGS sequence"/>
</dbReference>
<keyword evidence="1" id="KW-0479">Metal-binding</keyword>
<comment type="function">
    <text evidence="1">Putative transcription activator involved in regulating light control of development.</text>
</comment>
<evidence type="ECO:0000313" key="3">
    <source>
        <dbReference type="EMBL" id="KMS97834.1"/>
    </source>
</evidence>
<keyword evidence="1" id="KW-0862">Zinc</keyword>
<dbReference type="EMBL" id="KQ090290">
    <property type="protein sequence ID" value="KMS97834.1"/>
    <property type="molecule type" value="Genomic_DNA"/>
</dbReference>
<name>A0A0J8B946_BETVV</name>
<dbReference type="AlphaFoldDB" id="A0A0J8B946"/>
<dbReference type="OrthoDB" id="1914915at2759"/>
<feature type="compositionally biased region" description="Basic and acidic residues" evidence="2">
    <location>
        <begin position="135"/>
        <end position="155"/>
    </location>
</feature>
<feature type="non-terminal residue" evidence="3">
    <location>
        <position position="183"/>
    </location>
</feature>
<dbReference type="InterPro" id="IPR031052">
    <property type="entry name" value="FHY3/FAR1"/>
</dbReference>
<keyword evidence="1" id="KW-0863">Zinc-finger</keyword>
<dbReference type="eggNOG" id="ENOG502QSZE">
    <property type="taxonomic scope" value="Eukaryota"/>
</dbReference>